<keyword evidence="3" id="KW-0378">Hydrolase</keyword>
<dbReference type="SUPFAM" id="SSF56317">
    <property type="entry name" value="Carbon-nitrogen hydrolase"/>
    <property type="match status" value="1"/>
</dbReference>
<proteinExistence type="inferred from homology"/>
<evidence type="ECO:0000256" key="1">
    <source>
        <dbReference type="ARBA" id="ARBA00010613"/>
    </source>
</evidence>
<dbReference type="PANTHER" id="PTHR23088">
    <property type="entry name" value="NITRILASE-RELATED"/>
    <property type="match status" value="1"/>
</dbReference>
<reference evidence="3 4" key="1">
    <citation type="submission" date="2019-10" db="EMBL/GenBank/DDBJ databases">
        <authorList>
            <person name="Dong K."/>
        </authorList>
    </citation>
    <scope>NUCLEOTIDE SEQUENCE [LARGE SCALE GENOMIC DNA]</scope>
    <source>
        <strain evidence="3 4">DSM 28960</strain>
    </source>
</reference>
<keyword evidence="4" id="KW-1185">Reference proteome</keyword>
<dbReference type="PANTHER" id="PTHR23088:SF27">
    <property type="entry name" value="DEAMINATED GLUTATHIONE AMIDASE"/>
    <property type="match status" value="1"/>
</dbReference>
<organism evidence="3 4">
    <name type="scientific">Lactococcus hircilactis</name>
    <dbReference type="NCBI Taxonomy" id="1494462"/>
    <lineage>
        <taxon>Bacteria</taxon>
        <taxon>Bacillati</taxon>
        <taxon>Bacillota</taxon>
        <taxon>Bacilli</taxon>
        <taxon>Lactobacillales</taxon>
        <taxon>Streptococcaceae</taxon>
        <taxon>Lactococcus</taxon>
    </lineage>
</organism>
<name>A0A7X2D234_9LACT</name>
<evidence type="ECO:0000313" key="3">
    <source>
        <dbReference type="EMBL" id="MQW39685.1"/>
    </source>
</evidence>
<dbReference type="AlphaFoldDB" id="A0A7X2D234"/>
<dbReference type="CDD" id="cd07583">
    <property type="entry name" value="nitrilase_5"/>
    <property type="match status" value="1"/>
</dbReference>
<protein>
    <submittedName>
        <fullName evidence="3">Carbon-nitrogen family hydrolase</fullName>
    </submittedName>
</protein>
<dbReference type="InterPro" id="IPR036526">
    <property type="entry name" value="C-N_Hydrolase_sf"/>
</dbReference>
<feature type="domain" description="CN hydrolase" evidence="2">
    <location>
        <begin position="1"/>
        <end position="237"/>
    </location>
</feature>
<dbReference type="RefSeq" id="WP_153496348.1">
    <property type="nucleotide sequence ID" value="NZ_CAXYUY010000010.1"/>
</dbReference>
<dbReference type="EMBL" id="WITJ01000008">
    <property type="protein sequence ID" value="MQW39685.1"/>
    <property type="molecule type" value="Genomic_DNA"/>
</dbReference>
<gene>
    <name evidence="3" type="ORF">GHI93_07070</name>
</gene>
<evidence type="ECO:0000313" key="4">
    <source>
        <dbReference type="Proteomes" id="UP000439550"/>
    </source>
</evidence>
<comment type="similarity">
    <text evidence="1">Belongs to the carbon-nitrogen hydrolase superfamily. NIT1/NIT2 family.</text>
</comment>
<dbReference type="OrthoDB" id="9811121at2"/>
<dbReference type="PROSITE" id="PS50263">
    <property type="entry name" value="CN_HYDROLASE"/>
    <property type="match status" value="1"/>
</dbReference>
<accession>A0A7X2D234</accession>
<dbReference type="Pfam" id="PF00795">
    <property type="entry name" value="CN_hydrolase"/>
    <property type="match status" value="1"/>
</dbReference>
<dbReference type="Gene3D" id="3.60.110.10">
    <property type="entry name" value="Carbon-nitrogen hydrolase"/>
    <property type="match status" value="1"/>
</dbReference>
<sequence length="259" mass="29177">MKIALAQMDVFLGNPKKNFEKVQQFVIQAAEKKADLVVFPEMWNTGYALSALTTIADVDGRLTQEKLSKWAKENQISIVAGSVATQTSGKFYNCSYSFDASGNLVSTYNKVHLFGPMNEEKFIQSGTKENVFELNGILSSAVICYDLRFPEWIRTNMAKGPEILYVVAQWPKERIEQWKILLQARAIENQAFVVAVNRVGKDQNNQFDGHSLVVNPLGKIILACGVNEGLQLVDIDPSEVMRVRGQIPVFEDRRVELYH</sequence>
<comment type="caution">
    <text evidence="3">The sequence shown here is derived from an EMBL/GenBank/DDBJ whole genome shotgun (WGS) entry which is preliminary data.</text>
</comment>
<evidence type="ECO:0000259" key="2">
    <source>
        <dbReference type="PROSITE" id="PS50263"/>
    </source>
</evidence>
<dbReference type="Proteomes" id="UP000439550">
    <property type="component" value="Unassembled WGS sequence"/>
</dbReference>
<dbReference type="GO" id="GO:0016787">
    <property type="term" value="F:hydrolase activity"/>
    <property type="evidence" value="ECO:0007669"/>
    <property type="project" value="UniProtKB-KW"/>
</dbReference>
<dbReference type="InterPro" id="IPR003010">
    <property type="entry name" value="C-N_Hydrolase"/>
</dbReference>